<dbReference type="EMBL" id="MVBO01000183">
    <property type="protein sequence ID" value="OZJ02146.1"/>
    <property type="molecule type" value="Genomic_DNA"/>
</dbReference>
<dbReference type="AlphaFoldDB" id="A0A261XUV4"/>
<name>A0A261XUV4_9FUNG</name>
<dbReference type="Proteomes" id="UP000242875">
    <property type="component" value="Unassembled WGS sequence"/>
</dbReference>
<dbReference type="PANTHER" id="PTHR28266">
    <property type="entry name" value="54S RIBOSOMAL PROTEIN L20, MITOCHONDRIAL"/>
    <property type="match status" value="1"/>
</dbReference>
<dbReference type="InterPro" id="IPR024388">
    <property type="entry name" value="Ribosomal_mL58"/>
</dbReference>
<dbReference type="GO" id="GO:0005762">
    <property type="term" value="C:mitochondrial large ribosomal subunit"/>
    <property type="evidence" value="ECO:0007669"/>
    <property type="project" value="TreeGrafter"/>
</dbReference>
<dbReference type="OrthoDB" id="6021263at2759"/>
<proteinExistence type="predicted"/>
<comment type="caution">
    <text evidence="1">The sequence shown here is derived from an EMBL/GenBank/DDBJ whole genome shotgun (WGS) entry which is preliminary data.</text>
</comment>
<sequence>MQRLARSLTTLSKRLVSPQPTIETSFSQQHVFVTRTTPSVKELAANAPLLHKPSQQTVKLTEEQIAELRRLRSQDPETWSIKRLAAKFNCSPLFVSISAPLSKEARAKLEARRSTGSETVLGYKKRIIAENRKRRRALW</sequence>
<gene>
    <name evidence="1" type="ORF">BZG36_05001</name>
</gene>
<organism evidence="1 2">
    <name type="scientific">Bifiguratus adelaidae</name>
    <dbReference type="NCBI Taxonomy" id="1938954"/>
    <lineage>
        <taxon>Eukaryota</taxon>
        <taxon>Fungi</taxon>
        <taxon>Fungi incertae sedis</taxon>
        <taxon>Mucoromycota</taxon>
        <taxon>Mucoromycotina</taxon>
        <taxon>Endogonomycetes</taxon>
        <taxon>Endogonales</taxon>
        <taxon>Endogonales incertae sedis</taxon>
        <taxon>Bifiguratus</taxon>
    </lineage>
</organism>
<reference evidence="1 2" key="1">
    <citation type="journal article" date="2017" name="Mycologia">
        <title>Bifiguratus adelaidae, gen. et sp. nov., a new member of Mucoromycotina in endophytic and soil-dwelling habitats.</title>
        <authorList>
            <person name="Torres-Cruz T.J."/>
            <person name="Billingsley Tobias T.L."/>
            <person name="Almatruk M."/>
            <person name="Hesse C."/>
            <person name="Kuske C.R."/>
            <person name="Desiro A."/>
            <person name="Benucci G.M."/>
            <person name="Bonito G."/>
            <person name="Stajich J.E."/>
            <person name="Dunlap C."/>
            <person name="Arnold A.E."/>
            <person name="Porras-Alfaro A."/>
        </authorList>
    </citation>
    <scope>NUCLEOTIDE SEQUENCE [LARGE SCALE GENOMIC DNA]</scope>
    <source>
        <strain evidence="1 2">AZ0501</strain>
    </source>
</reference>
<protein>
    <submittedName>
        <fullName evidence="1">Uncharacterized protein</fullName>
    </submittedName>
</protein>
<evidence type="ECO:0000313" key="2">
    <source>
        <dbReference type="Proteomes" id="UP000242875"/>
    </source>
</evidence>
<accession>A0A261XUV4</accession>
<evidence type="ECO:0000313" key="1">
    <source>
        <dbReference type="EMBL" id="OZJ02146.1"/>
    </source>
</evidence>
<keyword evidence="2" id="KW-1185">Reference proteome</keyword>
<dbReference type="GO" id="GO:0003735">
    <property type="term" value="F:structural constituent of ribosome"/>
    <property type="evidence" value="ECO:0007669"/>
    <property type="project" value="TreeGrafter"/>
</dbReference>
<dbReference type="PANTHER" id="PTHR28266:SF1">
    <property type="entry name" value="LARGE RIBOSOMAL SUBUNIT PROTEIN ML58"/>
    <property type="match status" value="1"/>
</dbReference>
<dbReference type="Pfam" id="PF12824">
    <property type="entry name" value="MRP-L20"/>
    <property type="match status" value="1"/>
</dbReference>